<feature type="region of interest" description="Disordered" evidence="7">
    <location>
        <begin position="317"/>
        <end position="400"/>
    </location>
</feature>
<sequence length="436" mass="48230">MNATINRTIARYETTAIFTHPKAKVDIVLVHGLNGSPDKTWTSKDGIFWPLDLLPLALKGAEANILVYGYNADAYSRKNDRSASDNFIHQHAQTLVTSLTLFRKGRGSFRNPIIWVCHSLGGILVKRALLYSNDLRAPHHQDYRSIYISTFGLMFLGTPHTGSDLAGWGVMLQTMSDAIMPRKFFESESVLLKTLKKDNETLSNINNHFLDIYQRFRIHMAHENHKTDIKGTKVVVVDANSASPQLPGITFYGVEATHAQMCKFSSDTAPGWCALSTDIRQWVLEAPALISMRWGIEEQERAARMCNEIHEKISPFMSQPAGDYASPPPLLSPNRGQLPPLSPPFASPFTSPLASPFTSPLTSPLPTPVQSPPPPEQQQDEPQPKAALSQQQQLQLQRAAPALSRAILAAAAGRPESMLMLDGMQKGLEQVYGIRA</sequence>
<evidence type="ECO:0000256" key="6">
    <source>
        <dbReference type="ARBA" id="ARBA00023136"/>
    </source>
</evidence>
<dbReference type="PANTHER" id="PTHR48182:SF2">
    <property type="entry name" value="PROTEIN SERAC1"/>
    <property type="match status" value="1"/>
</dbReference>
<gene>
    <name evidence="8" type="ORF">CDD81_7914</name>
</gene>
<name>A0A2C5YHE4_9HYPO</name>
<evidence type="ECO:0000256" key="5">
    <source>
        <dbReference type="ARBA" id="ARBA00023128"/>
    </source>
</evidence>
<dbReference type="GO" id="GO:0016020">
    <property type="term" value="C:membrane"/>
    <property type="evidence" value="ECO:0007669"/>
    <property type="project" value="UniProtKB-SubCell"/>
</dbReference>
<dbReference type="Proteomes" id="UP000226192">
    <property type="component" value="Unassembled WGS sequence"/>
</dbReference>
<protein>
    <recommendedName>
        <fullName evidence="10">DUF676 domain-containing protein</fullName>
    </recommendedName>
</protein>
<feature type="compositionally biased region" description="Pro residues" evidence="7">
    <location>
        <begin position="363"/>
        <end position="376"/>
    </location>
</feature>
<keyword evidence="5" id="KW-0496">Mitochondrion</keyword>
<evidence type="ECO:0000256" key="3">
    <source>
        <dbReference type="ARBA" id="ARBA00004370"/>
    </source>
</evidence>
<dbReference type="GO" id="GO:0005783">
    <property type="term" value="C:endoplasmic reticulum"/>
    <property type="evidence" value="ECO:0007669"/>
    <property type="project" value="UniProtKB-SubCell"/>
</dbReference>
<dbReference type="InterPro" id="IPR052374">
    <property type="entry name" value="SERAC1"/>
</dbReference>
<comment type="subcellular location">
    <subcellularLocation>
        <location evidence="2">Endoplasmic reticulum</location>
    </subcellularLocation>
    <subcellularLocation>
        <location evidence="3">Membrane</location>
    </subcellularLocation>
    <subcellularLocation>
        <location evidence="1">Mitochondrion</location>
    </subcellularLocation>
</comment>
<organism evidence="8 9">
    <name type="scientific">Ophiocordyceps australis</name>
    <dbReference type="NCBI Taxonomy" id="1399860"/>
    <lineage>
        <taxon>Eukaryota</taxon>
        <taxon>Fungi</taxon>
        <taxon>Dikarya</taxon>
        <taxon>Ascomycota</taxon>
        <taxon>Pezizomycotina</taxon>
        <taxon>Sordariomycetes</taxon>
        <taxon>Hypocreomycetidae</taxon>
        <taxon>Hypocreales</taxon>
        <taxon>Ophiocordycipitaceae</taxon>
        <taxon>Ophiocordyceps</taxon>
    </lineage>
</organism>
<keyword evidence="6" id="KW-0472">Membrane</keyword>
<evidence type="ECO:0000256" key="1">
    <source>
        <dbReference type="ARBA" id="ARBA00004173"/>
    </source>
</evidence>
<dbReference type="SUPFAM" id="SSF53474">
    <property type="entry name" value="alpha/beta-Hydrolases"/>
    <property type="match status" value="1"/>
</dbReference>
<feature type="compositionally biased region" description="Low complexity" evidence="7">
    <location>
        <begin position="380"/>
        <end position="400"/>
    </location>
</feature>
<dbReference type="InterPro" id="IPR029058">
    <property type="entry name" value="AB_hydrolase_fold"/>
</dbReference>
<evidence type="ECO:0008006" key="10">
    <source>
        <dbReference type="Google" id="ProtNLM"/>
    </source>
</evidence>
<evidence type="ECO:0000313" key="9">
    <source>
        <dbReference type="Proteomes" id="UP000226192"/>
    </source>
</evidence>
<dbReference type="AlphaFoldDB" id="A0A2C5YHE4"/>
<dbReference type="Gene3D" id="3.40.50.1820">
    <property type="entry name" value="alpha/beta hydrolase"/>
    <property type="match status" value="1"/>
</dbReference>
<evidence type="ECO:0000256" key="7">
    <source>
        <dbReference type="SAM" id="MobiDB-lite"/>
    </source>
</evidence>
<dbReference type="OrthoDB" id="7464126at2759"/>
<keyword evidence="9" id="KW-1185">Reference proteome</keyword>
<feature type="compositionally biased region" description="Low complexity" evidence="7">
    <location>
        <begin position="347"/>
        <end position="362"/>
    </location>
</feature>
<reference evidence="8 9" key="1">
    <citation type="submission" date="2017-06" db="EMBL/GenBank/DDBJ databases">
        <title>Ant-infecting Ophiocordyceps genomes reveal a high diversity of potential behavioral manipulation genes and a possible major role for enterotoxins.</title>
        <authorList>
            <person name="De Bekker C."/>
            <person name="Evans H.C."/>
            <person name="Brachmann A."/>
            <person name="Hughes D.P."/>
        </authorList>
    </citation>
    <scope>NUCLEOTIDE SEQUENCE [LARGE SCALE GENOMIC DNA]</scope>
    <source>
        <strain evidence="8 9">Map64</strain>
    </source>
</reference>
<dbReference type="EMBL" id="NJET01000009">
    <property type="protein sequence ID" value="PHH66321.1"/>
    <property type="molecule type" value="Genomic_DNA"/>
</dbReference>
<dbReference type="GO" id="GO:0005739">
    <property type="term" value="C:mitochondrion"/>
    <property type="evidence" value="ECO:0007669"/>
    <property type="project" value="UniProtKB-SubCell"/>
</dbReference>
<keyword evidence="4" id="KW-0256">Endoplasmic reticulum</keyword>
<evidence type="ECO:0000256" key="2">
    <source>
        <dbReference type="ARBA" id="ARBA00004240"/>
    </source>
</evidence>
<accession>A0A2C5YHE4</accession>
<comment type="caution">
    <text evidence="8">The sequence shown here is derived from an EMBL/GenBank/DDBJ whole genome shotgun (WGS) entry which is preliminary data.</text>
</comment>
<evidence type="ECO:0000256" key="4">
    <source>
        <dbReference type="ARBA" id="ARBA00022824"/>
    </source>
</evidence>
<dbReference type="STRING" id="1399860.A0A2C5YHE4"/>
<evidence type="ECO:0000313" key="8">
    <source>
        <dbReference type="EMBL" id="PHH66321.1"/>
    </source>
</evidence>
<proteinExistence type="predicted"/>
<dbReference type="PANTHER" id="PTHR48182">
    <property type="entry name" value="PROTEIN SERAC1"/>
    <property type="match status" value="1"/>
</dbReference>